<feature type="domain" description="Fucolectin tachylectin-4 pentraxin-1" evidence="8">
    <location>
        <begin position="14"/>
        <end position="170"/>
    </location>
</feature>
<keyword evidence="5" id="KW-0430">Lectin</keyword>
<keyword evidence="7" id="KW-1015">Disulfide bond</keyword>
<dbReference type="GO" id="GO:0010185">
    <property type="term" value="P:regulation of cellular defense response"/>
    <property type="evidence" value="ECO:0007669"/>
    <property type="project" value="UniProtKB-ARBA"/>
</dbReference>
<dbReference type="PANTHER" id="PTHR45713:SF15">
    <property type="entry name" value="F5_8 TYPE C DOMAIN-CONTAINING PROTEIN"/>
    <property type="match status" value="1"/>
</dbReference>
<comment type="caution">
    <text evidence="9">The sequence shown here is derived from an EMBL/GenBank/DDBJ whole genome shotgun (WGS) entry which is preliminary data.</text>
</comment>
<sequence>MGARTFSKIRKDELKDVALHKNTTQSSTYSGRFGYGGAELAVDGDSNPDFDRSGSCSVTGEGQTHWWQVDLASTFSVFSVTITNRGDCCAERLHDFDIHVYGEDPVTNQIASGTLCHHYNGHMGAGVTEDLPCYYAPISGRFVRVTNGVTDGDDTLTLCEVQVMAVAFIE</sequence>
<name>A0AAN9G4M1_9CAEN</name>
<evidence type="ECO:0000256" key="7">
    <source>
        <dbReference type="ARBA" id="ARBA00023157"/>
    </source>
</evidence>
<dbReference type="SMART" id="SM00607">
    <property type="entry name" value="FTP"/>
    <property type="match status" value="1"/>
</dbReference>
<dbReference type="InterPro" id="IPR051941">
    <property type="entry name" value="BG_Antigen-Binding_Lectin"/>
</dbReference>
<dbReference type="InterPro" id="IPR008979">
    <property type="entry name" value="Galactose-bd-like_sf"/>
</dbReference>
<evidence type="ECO:0000256" key="5">
    <source>
        <dbReference type="ARBA" id="ARBA00022734"/>
    </source>
</evidence>
<protein>
    <recommendedName>
        <fullName evidence="8">Fucolectin tachylectin-4 pentraxin-1 domain-containing protein</fullName>
    </recommendedName>
</protein>
<keyword evidence="10" id="KW-1185">Reference proteome</keyword>
<reference evidence="9 10" key="1">
    <citation type="submission" date="2024-02" db="EMBL/GenBank/DDBJ databases">
        <title>Chromosome-scale genome assembly of the rough periwinkle Littorina saxatilis.</title>
        <authorList>
            <person name="De Jode A."/>
            <person name="Faria R."/>
            <person name="Formenti G."/>
            <person name="Sims Y."/>
            <person name="Smith T.P."/>
            <person name="Tracey A."/>
            <person name="Wood J.M.D."/>
            <person name="Zagrodzka Z.B."/>
            <person name="Johannesson K."/>
            <person name="Butlin R.K."/>
            <person name="Leder E.H."/>
        </authorList>
    </citation>
    <scope>NUCLEOTIDE SEQUENCE [LARGE SCALE GENOMIC DNA]</scope>
    <source>
        <strain evidence="9">Snail1</strain>
        <tissue evidence="9">Muscle</tissue>
    </source>
</reference>
<evidence type="ECO:0000313" key="9">
    <source>
        <dbReference type="EMBL" id="KAK7095358.1"/>
    </source>
</evidence>
<dbReference type="SUPFAM" id="SSF49785">
    <property type="entry name" value="Galactose-binding domain-like"/>
    <property type="match status" value="1"/>
</dbReference>
<gene>
    <name evidence="9" type="ORF">V1264_006778</name>
</gene>
<evidence type="ECO:0000256" key="3">
    <source>
        <dbReference type="ARBA" id="ARBA00011233"/>
    </source>
</evidence>
<dbReference type="Gene3D" id="2.60.120.260">
    <property type="entry name" value="Galactose-binding domain-like"/>
    <property type="match status" value="1"/>
</dbReference>
<organism evidence="9 10">
    <name type="scientific">Littorina saxatilis</name>
    <dbReference type="NCBI Taxonomy" id="31220"/>
    <lineage>
        <taxon>Eukaryota</taxon>
        <taxon>Metazoa</taxon>
        <taxon>Spiralia</taxon>
        <taxon>Lophotrochozoa</taxon>
        <taxon>Mollusca</taxon>
        <taxon>Gastropoda</taxon>
        <taxon>Caenogastropoda</taxon>
        <taxon>Littorinimorpha</taxon>
        <taxon>Littorinoidea</taxon>
        <taxon>Littorinidae</taxon>
        <taxon>Littorina</taxon>
    </lineage>
</organism>
<dbReference type="AlphaFoldDB" id="A0AAN9G4M1"/>
<dbReference type="Pfam" id="PF22633">
    <property type="entry name" value="F5_F8_type_C_2"/>
    <property type="match status" value="1"/>
</dbReference>
<evidence type="ECO:0000313" key="10">
    <source>
        <dbReference type="Proteomes" id="UP001374579"/>
    </source>
</evidence>
<evidence type="ECO:0000259" key="8">
    <source>
        <dbReference type="SMART" id="SM00607"/>
    </source>
</evidence>
<dbReference type="PANTHER" id="PTHR45713">
    <property type="entry name" value="FTP DOMAIN-CONTAINING PROTEIN"/>
    <property type="match status" value="1"/>
</dbReference>
<dbReference type="EMBL" id="JBAMIC010000018">
    <property type="protein sequence ID" value="KAK7095358.1"/>
    <property type="molecule type" value="Genomic_DNA"/>
</dbReference>
<evidence type="ECO:0000256" key="2">
    <source>
        <dbReference type="ARBA" id="ARBA00010147"/>
    </source>
</evidence>
<evidence type="ECO:0000256" key="1">
    <source>
        <dbReference type="ARBA" id="ARBA00002219"/>
    </source>
</evidence>
<dbReference type="Proteomes" id="UP001374579">
    <property type="component" value="Unassembled WGS sequence"/>
</dbReference>
<evidence type="ECO:0000256" key="6">
    <source>
        <dbReference type="ARBA" id="ARBA00022837"/>
    </source>
</evidence>
<dbReference type="GO" id="GO:0001868">
    <property type="term" value="P:regulation of complement activation, lectin pathway"/>
    <property type="evidence" value="ECO:0007669"/>
    <property type="project" value="UniProtKB-ARBA"/>
</dbReference>
<accession>A0AAN9G4M1</accession>
<keyword evidence="6" id="KW-0106">Calcium</keyword>
<evidence type="ECO:0000256" key="4">
    <source>
        <dbReference type="ARBA" id="ARBA00022723"/>
    </source>
</evidence>
<dbReference type="GO" id="GO:0042806">
    <property type="term" value="F:fucose binding"/>
    <property type="evidence" value="ECO:0007669"/>
    <property type="project" value="UniProtKB-ARBA"/>
</dbReference>
<proteinExistence type="inferred from homology"/>
<dbReference type="InterPro" id="IPR006585">
    <property type="entry name" value="FTP1"/>
</dbReference>
<comment type="function">
    <text evidence="1">Acts as a defensive agent. Recognizes blood group fucosylated oligosaccharides including A, B, H and Lewis B-type antigens. Does not recognize Lewis A antigen and has low affinity for monovalent haptens.</text>
</comment>
<comment type="subunit">
    <text evidence="3">Homotrimer.</text>
</comment>
<comment type="similarity">
    <text evidence="2">Belongs to the fucolectin family.</text>
</comment>
<keyword evidence="4" id="KW-0479">Metal-binding</keyword>
<dbReference type="GO" id="GO:0046872">
    <property type="term" value="F:metal ion binding"/>
    <property type="evidence" value="ECO:0007669"/>
    <property type="project" value="UniProtKB-KW"/>
</dbReference>